<accession>A0ABS0MZ82</accession>
<dbReference type="EMBL" id="JAEANY010000001">
    <property type="protein sequence ID" value="MBH5321022.1"/>
    <property type="molecule type" value="Genomic_DNA"/>
</dbReference>
<evidence type="ECO:0000256" key="1">
    <source>
        <dbReference type="SAM" id="Phobius"/>
    </source>
</evidence>
<protein>
    <submittedName>
        <fullName evidence="2">DUF2306 domain-containing protein</fullName>
    </submittedName>
</protein>
<keyword evidence="3" id="KW-1185">Reference proteome</keyword>
<dbReference type="Pfam" id="PF10067">
    <property type="entry name" value="DUF2306"/>
    <property type="match status" value="1"/>
</dbReference>
<feature type="transmembrane region" description="Helical" evidence="1">
    <location>
        <begin position="64"/>
        <end position="85"/>
    </location>
</feature>
<feature type="transmembrane region" description="Helical" evidence="1">
    <location>
        <begin position="153"/>
        <end position="171"/>
    </location>
</feature>
<reference evidence="2 3" key="1">
    <citation type="submission" date="2020-11" db="EMBL/GenBank/DDBJ databases">
        <title>Erythrobacter sediminis sp. nov., a marine bacterium from a tidal flat of Garorim Bay.</title>
        <authorList>
            <person name="Kim D."/>
            <person name="Yoo Y."/>
            <person name="Kim J.-J."/>
        </authorList>
    </citation>
    <scope>NUCLEOTIDE SEQUENCE [LARGE SCALE GENOMIC DNA]</scope>
    <source>
        <strain evidence="2 3">JGD-13</strain>
    </source>
</reference>
<name>A0ABS0MZ82_9SPHN</name>
<sequence>MTTATANPLQFFNPFHRPAGALDLGPWIKGLVILSGTFMTAMCVLAIGKAALGLSGDLPHLRHFVIMFHVSTVLPCVPLGLYLLLAPKGTPMHKQLGMLWLTLMVVTALSTLFIHDGMRLSWIHIFVPLTLRAAWLTISKARRGDIKGHRNEIVSLYLGALMIPGIFAFVIEGRMMNAMLFGWG</sequence>
<evidence type="ECO:0000313" key="2">
    <source>
        <dbReference type="EMBL" id="MBH5321022.1"/>
    </source>
</evidence>
<feature type="transmembrane region" description="Helical" evidence="1">
    <location>
        <begin position="121"/>
        <end position="141"/>
    </location>
</feature>
<comment type="caution">
    <text evidence="2">The sequence shown here is derived from an EMBL/GenBank/DDBJ whole genome shotgun (WGS) entry which is preliminary data.</text>
</comment>
<gene>
    <name evidence="2" type="ORF">I5L03_00315</name>
</gene>
<keyword evidence="1" id="KW-0472">Membrane</keyword>
<dbReference type="RefSeq" id="WP_197919687.1">
    <property type="nucleotide sequence ID" value="NZ_CAWPTA010000006.1"/>
</dbReference>
<evidence type="ECO:0000313" key="3">
    <source>
        <dbReference type="Proteomes" id="UP000602442"/>
    </source>
</evidence>
<keyword evidence="1" id="KW-1133">Transmembrane helix</keyword>
<feature type="transmembrane region" description="Helical" evidence="1">
    <location>
        <begin position="31"/>
        <end position="52"/>
    </location>
</feature>
<dbReference type="Proteomes" id="UP000602442">
    <property type="component" value="Unassembled WGS sequence"/>
</dbReference>
<organism evidence="2 3">
    <name type="scientific">Aurantiacibacter sediminis</name>
    <dbReference type="NCBI Taxonomy" id="2793064"/>
    <lineage>
        <taxon>Bacteria</taxon>
        <taxon>Pseudomonadati</taxon>
        <taxon>Pseudomonadota</taxon>
        <taxon>Alphaproteobacteria</taxon>
        <taxon>Sphingomonadales</taxon>
        <taxon>Erythrobacteraceae</taxon>
        <taxon>Aurantiacibacter</taxon>
    </lineage>
</organism>
<feature type="transmembrane region" description="Helical" evidence="1">
    <location>
        <begin position="97"/>
        <end position="115"/>
    </location>
</feature>
<dbReference type="InterPro" id="IPR018750">
    <property type="entry name" value="DUF2306_membrane"/>
</dbReference>
<proteinExistence type="predicted"/>
<keyword evidence="1" id="KW-0812">Transmembrane</keyword>